<evidence type="ECO:0000256" key="1">
    <source>
        <dbReference type="SAM" id="SignalP"/>
    </source>
</evidence>
<organism evidence="2 3">
    <name type="scientific">Desulfuromusa kysingii</name>
    <dbReference type="NCBI Taxonomy" id="37625"/>
    <lineage>
        <taxon>Bacteria</taxon>
        <taxon>Pseudomonadati</taxon>
        <taxon>Thermodesulfobacteriota</taxon>
        <taxon>Desulfuromonadia</taxon>
        <taxon>Desulfuromonadales</taxon>
        <taxon>Geopsychrobacteraceae</taxon>
        <taxon>Desulfuromusa</taxon>
    </lineage>
</organism>
<evidence type="ECO:0000313" key="3">
    <source>
        <dbReference type="Proteomes" id="UP000199409"/>
    </source>
</evidence>
<evidence type="ECO:0000313" key="2">
    <source>
        <dbReference type="EMBL" id="SEA34833.1"/>
    </source>
</evidence>
<dbReference type="Proteomes" id="UP000199409">
    <property type="component" value="Unassembled WGS sequence"/>
</dbReference>
<dbReference type="AlphaFoldDB" id="A0A1H4AFH4"/>
<feature type="signal peptide" evidence="1">
    <location>
        <begin position="1"/>
        <end position="18"/>
    </location>
</feature>
<keyword evidence="1" id="KW-0732">Signal</keyword>
<feature type="chain" id="PRO_5011725372" description="HdeA/HdeB family protein" evidence="1">
    <location>
        <begin position="19"/>
        <end position="100"/>
    </location>
</feature>
<dbReference type="EMBL" id="FNQN01000005">
    <property type="protein sequence ID" value="SEA34833.1"/>
    <property type="molecule type" value="Genomic_DNA"/>
</dbReference>
<evidence type="ECO:0008006" key="4">
    <source>
        <dbReference type="Google" id="ProtNLM"/>
    </source>
</evidence>
<protein>
    <recommendedName>
        <fullName evidence="4">HdeA/HdeB family protein</fullName>
    </recommendedName>
</protein>
<reference evidence="2 3" key="1">
    <citation type="submission" date="2016-10" db="EMBL/GenBank/DDBJ databases">
        <authorList>
            <person name="de Groot N.N."/>
        </authorList>
    </citation>
    <scope>NUCLEOTIDE SEQUENCE [LARGE SCALE GENOMIC DNA]</scope>
    <source>
        <strain evidence="2 3">DSM 7343</strain>
    </source>
</reference>
<name>A0A1H4AFH4_9BACT</name>
<dbReference type="RefSeq" id="WP_092347136.1">
    <property type="nucleotide sequence ID" value="NZ_FNQN01000005.1"/>
</dbReference>
<gene>
    <name evidence="2" type="ORF">SAMN05660420_01820</name>
</gene>
<proteinExistence type="predicted"/>
<keyword evidence="3" id="KW-1185">Reference proteome</keyword>
<sequence>MKMTLLMVCLLFPLYAGAVDKYDNKFCKDPVELQKWDNMLAENPDSDIVAALHAMWIGLCVKVEAHNLTTERANKIFEDFRWGIIESIKAQKEKPEKEAT</sequence>
<accession>A0A1H4AFH4</accession>